<feature type="region of interest" description="Disordered" evidence="5">
    <location>
        <begin position="389"/>
        <end position="492"/>
    </location>
</feature>
<dbReference type="PROSITE" id="PS50222">
    <property type="entry name" value="EF_HAND_2"/>
    <property type="match status" value="3"/>
</dbReference>
<keyword evidence="8" id="KW-1185">Reference proteome</keyword>
<evidence type="ECO:0000256" key="1">
    <source>
        <dbReference type="ARBA" id="ARBA00009763"/>
    </source>
</evidence>
<dbReference type="Gene3D" id="1.10.238.10">
    <property type="entry name" value="EF-hand"/>
    <property type="match status" value="1"/>
</dbReference>
<dbReference type="CDD" id="cd00051">
    <property type="entry name" value="EFh"/>
    <property type="match status" value="2"/>
</dbReference>
<evidence type="ECO:0000256" key="5">
    <source>
        <dbReference type="SAM" id="MobiDB-lite"/>
    </source>
</evidence>
<dbReference type="InterPro" id="IPR050230">
    <property type="entry name" value="CALM/Myosin/TropC-like"/>
</dbReference>
<dbReference type="InterPro" id="IPR018247">
    <property type="entry name" value="EF_Hand_1_Ca_BS"/>
</dbReference>
<dbReference type="STRING" id="59895.A0A124SG57"/>
<feature type="compositionally biased region" description="Polar residues" evidence="5">
    <location>
        <begin position="389"/>
        <end position="409"/>
    </location>
</feature>
<dbReference type="EMBL" id="LEKV01001877">
    <property type="protein sequence ID" value="KVI05341.1"/>
    <property type="molecule type" value="Genomic_DNA"/>
</dbReference>
<proteinExistence type="inferred from homology"/>
<dbReference type="FunFam" id="1.10.238.10:FF:000001">
    <property type="entry name" value="Calmodulin 1"/>
    <property type="match status" value="1"/>
</dbReference>
<keyword evidence="3" id="KW-0677">Repeat</keyword>
<organism evidence="7 8">
    <name type="scientific">Cynara cardunculus var. scolymus</name>
    <name type="common">Globe artichoke</name>
    <name type="synonym">Cynara scolymus</name>
    <dbReference type="NCBI Taxonomy" id="59895"/>
    <lineage>
        <taxon>Eukaryota</taxon>
        <taxon>Viridiplantae</taxon>
        <taxon>Streptophyta</taxon>
        <taxon>Embryophyta</taxon>
        <taxon>Tracheophyta</taxon>
        <taxon>Spermatophyta</taxon>
        <taxon>Magnoliopsida</taxon>
        <taxon>eudicotyledons</taxon>
        <taxon>Gunneridae</taxon>
        <taxon>Pentapetalae</taxon>
        <taxon>asterids</taxon>
        <taxon>campanulids</taxon>
        <taxon>Asterales</taxon>
        <taxon>Asteraceae</taxon>
        <taxon>Carduoideae</taxon>
        <taxon>Cardueae</taxon>
        <taxon>Carduinae</taxon>
        <taxon>Cynara</taxon>
    </lineage>
</organism>
<accession>A0A124SG57</accession>
<evidence type="ECO:0000256" key="3">
    <source>
        <dbReference type="ARBA" id="ARBA00022737"/>
    </source>
</evidence>
<dbReference type="InterPro" id="IPR002048">
    <property type="entry name" value="EF_hand_dom"/>
</dbReference>
<dbReference type="Gramene" id="KVI05341">
    <property type="protein sequence ID" value="KVI05341"/>
    <property type="gene ID" value="Ccrd_016325"/>
</dbReference>
<dbReference type="Proteomes" id="UP000243975">
    <property type="component" value="Unassembled WGS sequence"/>
</dbReference>
<evidence type="ECO:0000256" key="4">
    <source>
        <dbReference type="ARBA" id="ARBA00022837"/>
    </source>
</evidence>
<feature type="domain" description="EF-hand" evidence="6">
    <location>
        <begin position="83"/>
        <end position="118"/>
    </location>
</feature>
<name>A0A124SG57_CYNCS</name>
<dbReference type="SMART" id="SM00054">
    <property type="entry name" value="EFh"/>
    <property type="match status" value="4"/>
</dbReference>
<protein>
    <submittedName>
        <fullName evidence="7">Calcium-binding EF-hand</fullName>
    </submittedName>
</protein>
<keyword evidence="4" id="KW-0106">Calcium</keyword>
<comment type="similarity">
    <text evidence="1">Belongs to the calmodulin family.</text>
</comment>
<dbReference type="AlphaFoldDB" id="A0A124SG57"/>
<feature type="domain" description="EF-hand" evidence="6">
    <location>
        <begin position="8"/>
        <end position="43"/>
    </location>
</feature>
<comment type="caution">
    <text evidence="7">The sequence shown here is derived from an EMBL/GenBank/DDBJ whole genome shotgun (WGS) entry which is preliminary data.</text>
</comment>
<dbReference type="PANTHER" id="PTHR23048">
    <property type="entry name" value="MYOSIN LIGHT CHAIN 1, 3"/>
    <property type="match status" value="1"/>
</dbReference>
<sequence length="492" mass="55462">MAQLPSANQVNLLKDIFTRFDLDSDGSLTQLELAALFRSVGLIPVGDEFDAVLAKMDANGNGSIEFEELLNAILPDFDEEVFVNQDQLMKVFQLFDKDGDGSITPAELAGQMAKMGLPLTYRELNDLMNDIDTNGDGIIIYAIRLLYNNHNTTTLLMRPSSSRRLSLQVQVIQVVVSCYRPSREPDRRCPYRPLSHHVNILWIIGVTFVSDPLYHSMAVVERFTGIAPYAKRKMYQRTIPPQMKMCWIKRKKMITPLASPLSIQPNIRRHLKRIQRLEGRLGIRHTLRQNRADTSWSKTPNAMAGSDVKNTLTTANNGRTANSEIQKRVLNVIVQSVCQRFSIDDQSIWIRRRSIKLSLPCYYLLLDANSKPSSLAAITKAASSGDSASYVTFPVSSSTSDGTQKSNQKQDQEQEIDNAIHSPLDSTSFRRRPPHSSMTAREDQPGRIRPFLPSLRHLLLMRNPSEKQETGALHTSQSNKLNGFKQKSPKPQ</sequence>
<evidence type="ECO:0000313" key="8">
    <source>
        <dbReference type="Proteomes" id="UP000243975"/>
    </source>
</evidence>
<gene>
    <name evidence="7" type="ORF">Ccrd_016325</name>
</gene>
<evidence type="ECO:0000259" key="6">
    <source>
        <dbReference type="PROSITE" id="PS50222"/>
    </source>
</evidence>
<evidence type="ECO:0000256" key="2">
    <source>
        <dbReference type="ARBA" id="ARBA00022481"/>
    </source>
</evidence>
<dbReference type="GO" id="GO:0016460">
    <property type="term" value="C:myosin II complex"/>
    <property type="evidence" value="ECO:0007669"/>
    <property type="project" value="TreeGrafter"/>
</dbReference>
<dbReference type="SUPFAM" id="SSF47473">
    <property type="entry name" value="EF-hand"/>
    <property type="match status" value="1"/>
</dbReference>
<reference evidence="7 8" key="1">
    <citation type="journal article" date="2016" name="Sci. Rep.">
        <title>The genome sequence of the outbreeding globe artichoke constructed de novo incorporating a phase-aware low-pass sequencing strategy of F1 progeny.</title>
        <authorList>
            <person name="Scaglione D."/>
            <person name="Reyes-Chin-Wo S."/>
            <person name="Acquadro A."/>
            <person name="Froenicke L."/>
            <person name="Portis E."/>
            <person name="Beitel C."/>
            <person name="Tirone M."/>
            <person name="Mauro R."/>
            <person name="Lo Monaco A."/>
            <person name="Mauromicale G."/>
            <person name="Faccioli P."/>
            <person name="Cattivelli L."/>
            <person name="Rieseberg L."/>
            <person name="Michelmore R."/>
            <person name="Lanteri S."/>
        </authorList>
    </citation>
    <scope>NUCLEOTIDE SEQUENCE [LARGE SCALE GENOMIC DNA]</scope>
    <source>
        <strain evidence="7">2C</strain>
    </source>
</reference>
<dbReference type="Pfam" id="PF13499">
    <property type="entry name" value="EF-hand_7"/>
    <property type="match status" value="2"/>
</dbReference>
<feature type="domain" description="EF-hand" evidence="6">
    <location>
        <begin position="44"/>
        <end position="79"/>
    </location>
</feature>
<dbReference type="GO" id="GO:0005509">
    <property type="term" value="F:calcium ion binding"/>
    <property type="evidence" value="ECO:0007669"/>
    <property type="project" value="InterPro"/>
</dbReference>
<keyword evidence="2" id="KW-0488">Methylation</keyword>
<dbReference type="InterPro" id="IPR011992">
    <property type="entry name" value="EF-hand-dom_pair"/>
</dbReference>
<dbReference type="PROSITE" id="PS00018">
    <property type="entry name" value="EF_HAND_1"/>
    <property type="match status" value="3"/>
</dbReference>
<evidence type="ECO:0000313" key="7">
    <source>
        <dbReference type="EMBL" id="KVI05341.1"/>
    </source>
</evidence>
<dbReference type="PANTHER" id="PTHR23048:SF52">
    <property type="entry name" value="CALCIUM-BINDING PROTEIN CML18-RELATED"/>
    <property type="match status" value="1"/>
</dbReference>